<dbReference type="Gene3D" id="3.20.20.140">
    <property type="entry name" value="Metal-dependent hydrolases"/>
    <property type="match status" value="1"/>
</dbReference>
<dbReference type="SUPFAM" id="SSF51338">
    <property type="entry name" value="Composite domain of metallo-dependent hydrolases"/>
    <property type="match status" value="1"/>
</dbReference>
<dbReference type="EMBL" id="BAAAPN010000002">
    <property type="protein sequence ID" value="GAA1743621.1"/>
    <property type="molecule type" value="Genomic_DNA"/>
</dbReference>
<dbReference type="InterPro" id="IPR032466">
    <property type="entry name" value="Metal_Hydrolase"/>
</dbReference>
<dbReference type="InterPro" id="IPR033932">
    <property type="entry name" value="YtcJ-like"/>
</dbReference>
<dbReference type="PANTHER" id="PTHR22642:SF2">
    <property type="entry name" value="PROTEIN LONG AFTER FAR-RED 3"/>
    <property type="match status" value="1"/>
</dbReference>
<accession>A0ABP4W014</accession>
<evidence type="ECO:0000313" key="3">
    <source>
        <dbReference type="Proteomes" id="UP001501475"/>
    </source>
</evidence>
<dbReference type="Gene3D" id="3.10.310.70">
    <property type="match status" value="1"/>
</dbReference>
<gene>
    <name evidence="2" type="ORF">GCM10009810_00480</name>
</gene>
<reference evidence="3" key="1">
    <citation type="journal article" date="2019" name="Int. J. Syst. Evol. Microbiol.">
        <title>The Global Catalogue of Microorganisms (GCM) 10K type strain sequencing project: providing services to taxonomists for standard genome sequencing and annotation.</title>
        <authorList>
            <consortium name="The Broad Institute Genomics Platform"/>
            <consortium name="The Broad Institute Genome Sequencing Center for Infectious Disease"/>
            <person name="Wu L."/>
            <person name="Ma J."/>
        </authorList>
    </citation>
    <scope>NUCLEOTIDE SEQUENCE [LARGE SCALE GENOMIC DNA]</scope>
    <source>
        <strain evidence="3">JCM 15591</strain>
    </source>
</reference>
<proteinExistence type="predicted"/>
<name>A0ABP4W014_9MICO</name>
<dbReference type="InterPro" id="IPR013108">
    <property type="entry name" value="Amidohydro_3"/>
</dbReference>
<dbReference type="Proteomes" id="UP001501475">
    <property type="component" value="Unassembled WGS sequence"/>
</dbReference>
<feature type="domain" description="Amidohydrolase 3" evidence="1">
    <location>
        <begin position="56"/>
        <end position="537"/>
    </location>
</feature>
<dbReference type="CDD" id="cd01300">
    <property type="entry name" value="YtcJ_like"/>
    <property type="match status" value="1"/>
</dbReference>
<dbReference type="PANTHER" id="PTHR22642">
    <property type="entry name" value="IMIDAZOLONEPROPIONASE"/>
    <property type="match status" value="1"/>
</dbReference>
<dbReference type="SUPFAM" id="SSF51556">
    <property type="entry name" value="Metallo-dependent hydrolases"/>
    <property type="match status" value="1"/>
</dbReference>
<evidence type="ECO:0000313" key="2">
    <source>
        <dbReference type="EMBL" id="GAA1743621.1"/>
    </source>
</evidence>
<evidence type="ECO:0000259" key="1">
    <source>
        <dbReference type="Pfam" id="PF07969"/>
    </source>
</evidence>
<organism evidence="2 3">
    <name type="scientific">Nostocoides vanveenii</name>
    <dbReference type="NCBI Taxonomy" id="330835"/>
    <lineage>
        <taxon>Bacteria</taxon>
        <taxon>Bacillati</taxon>
        <taxon>Actinomycetota</taxon>
        <taxon>Actinomycetes</taxon>
        <taxon>Micrococcales</taxon>
        <taxon>Intrasporangiaceae</taxon>
        <taxon>Nostocoides</taxon>
    </lineage>
</organism>
<protein>
    <submittedName>
        <fullName evidence="2">Amidohydrolase</fullName>
    </submittedName>
</protein>
<dbReference type="Gene3D" id="2.30.40.10">
    <property type="entry name" value="Urease, subunit C, domain 1"/>
    <property type="match status" value="1"/>
</dbReference>
<sequence length="548" mass="59771">MSETPTAPTLFTGHLWCPTEGEVDALLVADGRILAIDADARDHAAGIPDLDRVDIAAGVLVPAFGDGHAHPLFGGLEREGPQIRPQHSVEGIVAEVARWASAHPDAEWITAASYDSSLAPEGLFDARWLDAAVPDRPVALRAWDYHTMWVNTRALELAGITSATAEPILGEIPRRDDGSVLGTLREWGAVDLITAVAHDWPMETKLRALEWAARAYAGLGVTWVQDAWVEPETVEVYLEAARQDRLPIRFNLALYADPRHWPDQLPTFEETRRRVNELGHPHLTANTVKFFADGVVENATGALLHHYCGCPGEFGMLVWEPELLKRAVTDVDAAGFQPHIHTIGDRAVRVALDALEAAHTTNGPRDRRAVLAHLQLVDESDRTRLATLGVIANAEPLWSQLDALMNVLTVPRLGEERADTQYPWASLRALGIPMSFGSDWPVSSADPLEGMAVACSRQTAEREPAGGWTPHQRLTTTDAFRCYTAAVAYQAFRAAGRLAVGCDADFAVLSADPRTLDRPRDLDTIRVTGTWVAGRPVQSTTAPSTFDA</sequence>
<dbReference type="Pfam" id="PF07969">
    <property type="entry name" value="Amidohydro_3"/>
    <property type="match status" value="1"/>
</dbReference>
<dbReference type="InterPro" id="IPR011059">
    <property type="entry name" value="Metal-dep_hydrolase_composite"/>
</dbReference>
<comment type="caution">
    <text evidence="2">The sequence shown here is derived from an EMBL/GenBank/DDBJ whole genome shotgun (WGS) entry which is preliminary data.</text>
</comment>
<keyword evidence="3" id="KW-1185">Reference proteome</keyword>
<dbReference type="RefSeq" id="WP_344060413.1">
    <property type="nucleotide sequence ID" value="NZ_BAAAPN010000002.1"/>
</dbReference>